<dbReference type="EMBL" id="KQ435700">
    <property type="protein sequence ID" value="KOX80485.1"/>
    <property type="molecule type" value="Genomic_DNA"/>
</dbReference>
<evidence type="ECO:0000256" key="1">
    <source>
        <dbReference type="SAM" id="MobiDB-lite"/>
    </source>
</evidence>
<feature type="compositionally biased region" description="Polar residues" evidence="1">
    <location>
        <begin position="188"/>
        <end position="201"/>
    </location>
</feature>
<feature type="region of interest" description="Disordered" evidence="1">
    <location>
        <begin position="175"/>
        <end position="207"/>
    </location>
</feature>
<name>A0A0M9AAC8_9HYME</name>
<reference evidence="2 3" key="1">
    <citation type="submission" date="2015-07" db="EMBL/GenBank/DDBJ databases">
        <title>The genome of Melipona quadrifasciata.</title>
        <authorList>
            <person name="Pan H."/>
            <person name="Kapheim K."/>
        </authorList>
    </citation>
    <scope>NUCLEOTIDE SEQUENCE [LARGE SCALE GENOMIC DNA]</scope>
    <source>
        <strain evidence="2">0111107301</strain>
        <tissue evidence="2">Whole body</tissue>
    </source>
</reference>
<dbReference type="AlphaFoldDB" id="A0A0M9AAC8"/>
<evidence type="ECO:0000313" key="3">
    <source>
        <dbReference type="Proteomes" id="UP000053105"/>
    </source>
</evidence>
<organism evidence="2 3">
    <name type="scientific">Melipona quadrifasciata</name>
    <dbReference type="NCBI Taxonomy" id="166423"/>
    <lineage>
        <taxon>Eukaryota</taxon>
        <taxon>Metazoa</taxon>
        <taxon>Ecdysozoa</taxon>
        <taxon>Arthropoda</taxon>
        <taxon>Hexapoda</taxon>
        <taxon>Insecta</taxon>
        <taxon>Pterygota</taxon>
        <taxon>Neoptera</taxon>
        <taxon>Endopterygota</taxon>
        <taxon>Hymenoptera</taxon>
        <taxon>Apocrita</taxon>
        <taxon>Aculeata</taxon>
        <taxon>Apoidea</taxon>
        <taxon>Anthophila</taxon>
        <taxon>Apidae</taxon>
        <taxon>Melipona</taxon>
    </lineage>
</organism>
<proteinExistence type="predicted"/>
<gene>
    <name evidence="2" type="ORF">WN51_12968</name>
</gene>
<keyword evidence="3" id="KW-1185">Reference proteome</keyword>
<protein>
    <submittedName>
        <fullName evidence="2">Uncharacterized protein</fullName>
    </submittedName>
</protein>
<sequence>MHAPTSLAGSYNTCIWGHKPQVAECGNKAECGNTARMHAPTSLAGSWQHKHLGKRPCNRLERNGKDCNTEAARAWKNVDDSIPDLGAFIYQPPMEGKSLKRDRENSARIKVLKEVKRTTSVTEYFRANLAFNDPIRKNTNLQSNNAANCAVIANLYLVYSGCALRSTTWEYRSTSDPTHVVHGESQNKRNSSTFRETSTSHALRPRPRLNLPRASGGLCMTKDPELRELRPPWKIFAETASLKTPATKEEEWDLQQRLPYRLNTMYRLQMLYE</sequence>
<accession>A0A0M9AAC8</accession>
<dbReference type="Proteomes" id="UP000053105">
    <property type="component" value="Unassembled WGS sequence"/>
</dbReference>
<evidence type="ECO:0000313" key="2">
    <source>
        <dbReference type="EMBL" id="KOX80485.1"/>
    </source>
</evidence>